<gene>
    <name evidence="3" type="ORF">CE154_018640</name>
</gene>
<accession>A0A3R7EC54</accession>
<dbReference type="PROSITE" id="PS51318">
    <property type="entry name" value="TAT"/>
    <property type="match status" value="1"/>
</dbReference>
<dbReference type="EMBL" id="NKDB02000004">
    <property type="protein sequence ID" value="RKJ95125.1"/>
    <property type="molecule type" value="Genomic_DNA"/>
</dbReference>
<dbReference type="PANTHER" id="PTHR42928">
    <property type="entry name" value="TRICARBOXYLATE-BINDING PROTEIN"/>
    <property type="match status" value="1"/>
</dbReference>
<dbReference type="RefSeq" id="WP_094437634.1">
    <property type="nucleotide sequence ID" value="NZ_NKDB02000004.1"/>
</dbReference>
<comment type="caution">
    <text evidence="3">The sequence shown here is derived from an EMBL/GenBank/DDBJ whole genome shotgun (WGS) entry which is preliminary data.</text>
</comment>
<sequence>MTPSPFSPQRRACLRAGLASALPGLTGLLAARPALAKEWPTKPVRLVLAIGPGSTADTLARMLAPRLEARWKQPVIVENKPGASGAVGTEYVVRATDEHTLLLGTQSSLLPRYTQKGLRFDPLADLVPVRKVLHYQFVIAANAETTRQARTLRDLVAQSKASDKGLFFAGTGPGSLFNLSFAILNKQLGMRYTAVDFSSVPAMNMALMRGDAQFLVNIPASIKGQIDTGAIVALAAISPQRYPGLPDVPTLKEAVGYTGYLPQPWSGIFVPKGTAAAVVDRIASDVAAVFEDDGFRRQVETSLAAAFVSPSSPAAFARDIREETGLWQELFKSLNIQPE</sequence>
<dbReference type="InterPro" id="IPR005064">
    <property type="entry name" value="BUG"/>
</dbReference>
<dbReference type="AlphaFoldDB" id="A0A3R7EC54"/>
<dbReference type="InterPro" id="IPR006311">
    <property type="entry name" value="TAT_signal"/>
</dbReference>
<evidence type="ECO:0000256" key="1">
    <source>
        <dbReference type="ARBA" id="ARBA00006987"/>
    </source>
</evidence>
<feature type="signal peptide" evidence="2">
    <location>
        <begin position="1"/>
        <end position="36"/>
    </location>
</feature>
<dbReference type="Gene3D" id="3.40.190.10">
    <property type="entry name" value="Periplasmic binding protein-like II"/>
    <property type="match status" value="1"/>
</dbReference>
<dbReference type="SUPFAM" id="SSF53850">
    <property type="entry name" value="Periplasmic binding protein-like II"/>
    <property type="match status" value="1"/>
</dbReference>
<name>A0A3R7EC54_9BURK</name>
<feature type="chain" id="PRO_5018736539" evidence="2">
    <location>
        <begin position="37"/>
        <end position="339"/>
    </location>
</feature>
<evidence type="ECO:0000313" key="3">
    <source>
        <dbReference type="EMBL" id="RKJ95125.1"/>
    </source>
</evidence>
<organism evidence="3 4">
    <name type="scientific">Alicycliphilus denitrificans</name>
    <dbReference type="NCBI Taxonomy" id="179636"/>
    <lineage>
        <taxon>Bacteria</taxon>
        <taxon>Pseudomonadati</taxon>
        <taxon>Pseudomonadota</taxon>
        <taxon>Betaproteobacteria</taxon>
        <taxon>Burkholderiales</taxon>
        <taxon>Comamonadaceae</taxon>
        <taxon>Alicycliphilus</taxon>
    </lineage>
</organism>
<comment type="similarity">
    <text evidence="1">Belongs to the UPF0065 (bug) family.</text>
</comment>
<dbReference type="PANTHER" id="PTHR42928:SF5">
    <property type="entry name" value="BLR1237 PROTEIN"/>
    <property type="match status" value="1"/>
</dbReference>
<keyword evidence="2" id="KW-0732">Signal</keyword>
<evidence type="ECO:0000313" key="4">
    <source>
        <dbReference type="Proteomes" id="UP000216225"/>
    </source>
</evidence>
<dbReference type="Gene3D" id="3.40.190.150">
    <property type="entry name" value="Bordetella uptake gene, domain 1"/>
    <property type="match status" value="1"/>
</dbReference>
<evidence type="ECO:0000256" key="2">
    <source>
        <dbReference type="SAM" id="SignalP"/>
    </source>
</evidence>
<reference evidence="3 4" key="1">
    <citation type="submission" date="2018-09" db="EMBL/GenBank/DDBJ databases">
        <title>Genome comparison of Alicycliphilus sp. BQ1, a polyurethanolytic bacterium, with its closest phylogenetic relatives Alicycliphilus denitrificans BC and K601, unable to attack polyurethane.</title>
        <authorList>
            <person name="Loza-Tavera H."/>
            <person name="Lozano L."/>
            <person name="Cevallos M."/>
            <person name="Maya-Lucas O."/>
            <person name="Garcia-Mena J."/>
            <person name="Hernandez J."/>
        </authorList>
    </citation>
    <scope>NUCLEOTIDE SEQUENCE [LARGE SCALE GENOMIC DNA]</scope>
    <source>
        <strain evidence="3 4">BQ1</strain>
    </source>
</reference>
<protein>
    <submittedName>
        <fullName evidence="3">Tripartite tricarboxylate transporter substrate binding protein</fullName>
    </submittedName>
</protein>
<dbReference type="PIRSF" id="PIRSF017082">
    <property type="entry name" value="YflP"/>
    <property type="match status" value="1"/>
</dbReference>
<dbReference type="Proteomes" id="UP000216225">
    <property type="component" value="Unassembled WGS sequence"/>
</dbReference>
<dbReference type="CDD" id="cd07012">
    <property type="entry name" value="PBP2_Bug_TTT"/>
    <property type="match status" value="1"/>
</dbReference>
<proteinExistence type="inferred from homology"/>
<dbReference type="Pfam" id="PF03401">
    <property type="entry name" value="TctC"/>
    <property type="match status" value="1"/>
</dbReference>
<dbReference type="InterPro" id="IPR042100">
    <property type="entry name" value="Bug_dom1"/>
</dbReference>